<keyword evidence="2" id="KW-0677">Repeat</keyword>
<gene>
    <name evidence="7" type="ORF">PHJA_000553400</name>
</gene>
<comment type="caution">
    <text evidence="7">The sequence shown here is derived from an EMBL/GenBank/DDBJ whole genome shotgun (WGS) entry which is preliminary data.</text>
</comment>
<feature type="domain" description="HTH myb-type" evidence="6">
    <location>
        <begin position="1"/>
        <end position="39"/>
    </location>
</feature>
<dbReference type="InterPro" id="IPR050560">
    <property type="entry name" value="MYB_TF"/>
</dbReference>
<sequence length="269" mass="31176">MKLVKQYGLRKWAVIAEHMVGRIGKQCRERWQNHLRPDIKKSVVWTDEEEKLIIEAHDKFGNRWAEIAKCVPGRSENSIKNHWNATKRKQTSKRKIRPPERLKGLIQSTVLEEYIKKKYFNKVSTTSNNPKTNNNNPQQQAALAHNNYSHINDIYDHDSTTYFLLETFDEEMNFMKDLFANKDNPKHIINNASNNYDGRNISSANLSVSAQTMDVEPSRENVGNNLSTFYLENNNMAREIPTEEAREACLANETYFCSYVLHGSFGNMG</sequence>
<dbReference type="OrthoDB" id="2143914at2759"/>
<feature type="domain" description="Myb-like" evidence="5">
    <location>
        <begin position="1"/>
        <end position="35"/>
    </location>
</feature>
<dbReference type="Proteomes" id="UP000653305">
    <property type="component" value="Unassembled WGS sequence"/>
</dbReference>
<dbReference type="Gene3D" id="1.10.10.60">
    <property type="entry name" value="Homeodomain-like"/>
    <property type="match status" value="2"/>
</dbReference>
<dbReference type="PANTHER" id="PTHR45614:SF218">
    <property type="entry name" value="TRANSCRIPTION FACTOR MYB119-RELATED"/>
    <property type="match status" value="1"/>
</dbReference>
<comment type="subcellular location">
    <subcellularLocation>
        <location evidence="1">Nucleus</location>
    </subcellularLocation>
</comment>
<organism evidence="7 8">
    <name type="scientific">Phtheirospermum japonicum</name>
    <dbReference type="NCBI Taxonomy" id="374723"/>
    <lineage>
        <taxon>Eukaryota</taxon>
        <taxon>Viridiplantae</taxon>
        <taxon>Streptophyta</taxon>
        <taxon>Embryophyta</taxon>
        <taxon>Tracheophyta</taxon>
        <taxon>Spermatophyta</taxon>
        <taxon>Magnoliopsida</taxon>
        <taxon>eudicotyledons</taxon>
        <taxon>Gunneridae</taxon>
        <taxon>Pentapetalae</taxon>
        <taxon>asterids</taxon>
        <taxon>lamiids</taxon>
        <taxon>Lamiales</taxon>
        <taxon>Orobanchaceae</taxon>
        <taxon>Orobanchaceae incertae sedis</taxon>
        <taxon>Phtheirospermum</taxon>
    </lineage>
</organism>
<evidence type="ECO:0000313" key="7">
    <source>
        <dbReference type="EMBL" id="GFP84098.1"/>
    </source>
</evidence>
<keyword evidence="3" id="KW-0238">DNA-binding</keyword>
<protein>
    <submittedName>
        <fullName evidence="7">Transcription factor myb98</fullName>
    </submittedName>
</protein>
<reference evidence="7" key="1">
    <citation type="submission" date="2020-07" db="EMBL/GenBank/DDBJ databases">
        <title>Ethylene signaling mediates host invasion by parasitic plants.</title>
        <authorList>
            <person name="Yoshida S."/>
        </authorList>
    </citation>
    <scope>NUCLEOTIDE SEQUENCE</scope>
    <source>
        <strain evidence="7">Okayama</strain>
    </source>
</reference>
<evidence type="ECO:0000313" key="8">
    <source>
        <dbReference type="Proteomes" id="UP000653305"/>
    </source>
</evidence>
<evidence type="ECO:0000256" key="1">
    <source>
        <dbReference type="ARBA" id="ARBA00004123"/>
    </source>
</evidence>
<dbReference type="GO" id="GO:0005634">
    <property type="term" value="C:nucleus"/>
    <property type="evidence" value="ECO:0007669"/>
    <property type="project" value="UniProtKB-SubCell"/>
</dbReference>
<name>A0A830BG38_9LAMI</name>
<keyword evidence="8" id="KW-1185">Reference proteome</keyword>
<dbReference type="PROSITE" id="PS51294">
    <property type="entry name" value="HTH_MYB"/>
    <property type="match status" value="2"/>
</dbReference>
<dbReference type="SMART" id="SM00717">
    <property type="entry name" value="SANT"/>
    <property type="match status" value="2"/>
</dbReference>
<dbReference type="FunFam" id="1.10.10.60:FF:000010">
    <property type="entry name" value="Transcriptional activator Myb isoform A"/>
    <property type="match status" value="1"/>
</dbReference>
<dbReference type="InterPro" id="IPR001005">
    <property type="entry name" value="SANT/Myb"/>
</dbReference>
<feature type="domain" description="Myb-like" evidence="5">
    <location>
        <begin position="45"/>
        <end position="87"/>
    </location>
</feature>
<dbReference type="PROSITE" id="PS50090">
    <property type="entry name" value="MYB_LIKE"/>
    <property type="match status" value="2"/>
</dbReference>
<evidence type="ECO:0000256" key="4">
    <source>
        <dbReference type="ARBA" id="ARBA00023242"/>
    </source>
</evidence>
<evidence type="ECO:0000259" key="5">
    <source>
        <dbReference type="PROSITE" id="PS50090"/>
    </source>
</evidence>
<dbReference type="InterPro" id="IPR009057">
    <property type="entry name" value="Homeodomain-like_sf"/>
</dbReference>
<evidence type="ECO:0000256" key="2">
    <source>
        <dbReference type="ARBA" id="ARBA00022737"/>
    </source>
</evidence>
<feature type="domain" description="HTH myb-type" evidence="6">
    <location>
        <begin position="40"/>
        <end position="91"/>
    </location>
</feature>
<dbReference type="EMBL" id="BMAC01000077">
    <property type="protein sequence ID" value="GFP84098.1"/>
    <property type="molecule type" value="Genomic_DNA"/>
</dbReference>
<dbReference type="PANTHER" id="PTHR45614">
    <property type="entry name" value="MYB PROTEIN-RELATED"/>
    <property type="match status" value="1"/>
</dbReference>
<dbReference type="AlphaFoldDB" id="A0A830BG38"/>
<keyword evidence="4" id="KW-0539">Nucleus</keyword>
<dbReference type="CDD" id="cd00167">
    <property type="entry name" value="SANT"/>
    <property type="match status" value="2"/>
</dbReference>
<proteinExistence type="predicted"/>
<dbReference type="GO" id="GO:0000981">
    <property type="term" value="F:DNA-binding transcription factor activity, RNA polymerase II-specific"/>
    <property type="evidence" value="ECO:0007669"/>
    <property type="project" value="TreeGrafter"/>
</dbReference>
<dbReference type="SUPFAM" id="SSF46689">
    <property type="entry name" value="Homeodomain-like"/>
    <property type="match status" value="1"/>
</dbReference>
<accession>A0A830BG38</accession>
<dbReference type="Pfam" id="PF00249">
    <property type="entry name" value="Myb_DNA-binding"/>
    <property type="match status" value="2"/>
</dbReference>
<dbReference type="InterPro" id="IPR017930">
    <property type="entry name" value="Myb_dom"/>
</dbReference>
<evidence type="ECO:0000256" key="3">
    <source>
        <dbReference type="ARBA" id="ARBA00023125"/>
    </source>
</evidence>
<evidence type="ECO:0000259" key="6">
    <source>
        <dbReference type="PROSITE" id="PS51294"/>
    </source>
</evidence>
<dbReference type="GO" id="GO:0000978">
    <property type="term" value="F:RNA polymerase II cis-regulatory region sequence-specific DNA binding"/>
    <property type="evidence" value="ECO:0007669"/>
    <property type="project" value="TreeGrafter"/>
</dbReference>